<name>A0AAP2D9I5_9BACT</name>
<evidence type="ECO:0000313" key="3">
    <source>
        <dbReference type="Proteomes" id="UP001319180"/>
    </source>
</evidence>
<gene>
    <name evidence="2" type="ORF">KK078_14645</name>
</gene>
<dbReference type="Proteomes" id="UP001319180">
    <property type="component" value="Unassembled WGS sequence"/>
</dbReference>
<dbReference type="EMBL" id="JAHESC010000020">
    <property type="protein sequence ID" value="MBT1687804.1"/>
    <property type="molecule type" value="Genomic_DNA"/>
</dbReference>
<feature type="coiled-coil region" evidence="1">
    <location>
        <begin position="20"/>
        <end position="47"/>
    </location>
</feature>
<sequence>MKPTPDNTVKHTTDTLEQKLQKKKAQLRLAHTRLKAARQKLKKLKAVVFYQRQRILELYREKNITDDK</sequence>
<keyword evidence="3" id="KW-1185">Reference proteome</keyword>
<dbReference type="AlphaFoldDB" id="A0AAP2D9I5"/>
<evidence type="ECO:0000313" key="2">
    <source>
        <dbReference type="EMBL" id="MBT1687804.1"/>
    </source>
</evidence>
<proteinExistence type="predicted"/>
<reference evidence="2 3" key="1">
    <citation type="submission" date="2021-05" db="EMBL/GenBank/DDBJ databases">
        <title>A Polyphasic approach of four new species of the genus Ohtaekwangia: Ohtaekwangia histidinii sp. nov., Ohtaekwangia cretensis sp. nov., Ohtaekwangia indiensis sp. nov., Ohtaekwangia reichenbachii sp. nov. from diverse environment.</title>
        <authorList>
            <person name="Octaviana S."/>
        </authorList>
    </citation>
    <scope>NUCLEOTIDE SEQUENCE [LARGE SCALE GENOMIC DNA]</scope>
    <source>
        <strain evidence="2 3">PWU37</strain>
    </source>
</reference>
<keyword evidence="1" id="KW-0175">Coiled coil</keyword>
<accession>A0AAP2D9I5</accession>
<evidence type="ECO:0000256" key="1">
    <source>
        <dbReference type="SAM" id="Coils"/>
    </source>
</evidence>
<protein>
    <submittedName>
        <fullName evidence="2">Uncharacterized protein</fullName>
    </submittedName>
</protein>
<dbReference type="RefSeq" id="WP_254091034.1">
    <property type="nucleotide sequence ID" value="NZ_JAHESC010000020.1"/>
</dbReference>
<organism evidence="2 3">
    <name type="scientific">Dawidia soli</name>
    <dbReference type="NCBI Taxonomy" id="2782352"/>
    <lineage>
        <taxon>Bacteria</taxon>
        <taxon>Pseudomonadati</taxon>
        <taxon>Bacteroidota</taxon>
        <taxon>Cytophagia</taxon>
        <taxon>Cytophagales</taxon>
        <taxon>Chryseotaleaceae</taxon>
        <taxon>Dawidia</taxon>
    </lineage>
</organism>
<comment type="caution">
    <text evidence="2">The sequence shown here is derived from an EMBL/GenBank/DDBJ whole genome shotgun (WGS) entry which is preliminary data.</text>
</comment>